<dbReference type="Proteomes" id="UP000602284">
    <property type="component" value="Unassembled WGS sequence"/>
</dbReference>
<feature type="transmembrane region" description="Helical" evidence="1">
    <location>
        <begin position="12"/>
        <end position="30"/>
    </location>
</feature>
<keyword evidence="3" id="KW-1185">Reference proteome</keyword>
<organism evidence="2 3">
    <name type="scientific">Tumebacillus amylolyticus</name>
    <dbReference type="NCBI Taxonomy" id="2801339"/>
    <lineage>
        <taxon>Bacteria</taxon>
        <taxon>Bacillati</taxon>
        <taxon>Bacillota</taxon>
        <taxon>Bacilli</taxon>
        <taxon>Bacillales</taxon>
        <taxon>Alicyclobacillaceae</taxon>
        <taxon>Tumebacillus</taxon>
    </lineage>
</organism>
<name>A0ABS1J599_9BACL</name>
<comment type="caution">
    <text evidence="2">The sequence shown here is derived from an EMBL/GenBank/DDBJ whole genome shotgun (WGS) entry which is preliminary data.</text>
</comment>
<keyword evidence="1" id="KW-0472">Membrane</keyword>
<evidence type="ECO:0000256" key="1">
    <source>
        <dbReference type="SAM" id="Phobius"/>
    </source>
</evidence>
<sequence length="82" mass="9232">MPLEQVATDVGWMAGLNMVLLLFGILIAWYSLQAVRWDVFVKDPKGRPAAVLRLLLSVTLGYSLMKFVSDYVSLSSMLKHLF</sequence>
<dbReference type="Pfam" id="PF06612">
    <property type="entry name" value="DUF1146"/>
    <property type="match status" value="1"/>
</dbReference>
<protein>
    <submittedName>
        <fullName evidence="2">DUF1146 domain-containing protein</fullName>
    </submittedName>
</protein>
<accession>A0ABS1J599</accession>
<keyword evidence="1" id="KW-0812">Transmembrane</keyword>
<proteinExistence type="predicted"/>
<reference evidence="2 3" key="1">
    <citation type="submission" date="2021-01" db="EMBL/GenBank/DDBJ databases">
        <title>Tumebacillus sp. strain ITR2 16S ribosomal RNA gene Genome sequencing and assembly.</title>
        <authorList>
            <person name="Kang M."/>
        </authorList>
    </citation>
    <scope>NUCLEOTIDE SEQUENCE [LARGE SCALE GENOMIC DNA]</scope>
    <source>
        <strain evidence="2 3">ITR2</strain>
    </source>
</reference>
<gene>
    <name evidence="2" type="ORF">JJB07_02240</name>
</gene>
<keyword evidence="1" id="KW-1133">Transmembrane helix</keyword>
<dbReference type="EMBL" id="JAEQNB010000001">
    <property type="protein sequence ID" value="MBL0385456.1"/>
    <property type="molecule type" value="Genomic_DNA"/>
</dbReference>
<feature type="transmembrane region" description="Helical" evidence="1">
    <location>
        <begin position="50"/>
        <end position="68"/>
    </location>
</feature>
<evidence type="ECO:0000313" key="3">
    <source>
        <dbReference type="Proteomes" id="UP000602284"/>
    </source>
</evidence>
<dbReference type="InterPro" id="IPR009526">
    <property type="entry name" value="DUF1146"/>
</dbReference>
<evidence type="ECO:0000313" key="2">
    <source>
        <dbReference type="EMBL" id="MBL0385456.1"/>
    </source>
</evidence>
<dbReference type="RefSeq" id="WP_201630743.1">
    <property type="nucleotide sequence ID" value="NZ_JAEQNB010000001.1"/>
</dbReference>